<evidence type="ECO:0000313" key="5">
    <source>
        <dbReference type="Proteomes" id="UP000660381"/>
    </source>
</evidence>
<dbReference type="EMBL" id="JACJTQ010000068">
    <property type="protein sequence ID" value="MBD2694941.1"/>
    <property type="molecule type" value="Genomic_DNA"/>
</dbReference>
<dbReference type="PRINTS" id="PR00793">
    <property type="entry name" value="PROAMNOPTASE"/>
</dbReference>
<dbReference type="PRINTS" id="PR00111">
    <property type="entry name" value="ABHYDROLASE"/>
</dbReference>
<proteinExistence type="inferred from homology"/>
<comment type="caution">
    <text evidence="4">The sequence shown here is derived from an EMBL/GenBank/DDBJ whole genome shotgun (WGS) entry which is preliminary data.</text>
</comment>
<dbReference type="InterPro" id="IPR000073">
    <property type="entry name" value="AB_hydrolase_1"/>
</dbReference>
<dbReference type="PANTHER" id="PTHR43798:SF33">
    <property type="entry name" value="HYDROLASE, PUTATIVE (AFU_ORTHOLOGUE AFUA_2G14860)-RELATED"/>
    <property type="match status" value="1"/>
</dbReference>
<comment type="similarity">
    <text evidence="1">Belongs to the peptidase S33 family.</text>
</comment>
<dbReference type="InterPro" id="IPR002410">
    <property type="entry name" value="Peptidase_S33"/>
</dbReference>
<feature type="domain" description="AB hydrolase-1" evidence="3">
    <location>
        <begin position="34"/>
        <end position="270"/>
    </location>
</feature>
<reference evidence="4 5" key="1">
    <citation type="journal article" date="2020" name="ISME J.">
        <title>Comparative genomics reveals insights into cyanobacterial evolution and habitat adaptation.</title>
        <authorList>
            <person name="Chen M.Y."/>
            <person name="Teng W.K."/>
            <person name="Zhao L."/>
            <person name="Hu C.X."/>
            <person name="Zhou Y.K."/>
            <person name="Han B.P."/>
            <person name="Song L.R."/>
            <person name="Shu W.S."/>
        </authorList>
    </citation>
    <scope>NUCLEOTIDE SEQUENCE [LARGE SCALE GENOMIC DNA]</scope>
    <source>
        <strain evidence="4 5">FACHB-362</strain>
    </source>
</reference>
<evidence type="ECO:0000313" key="4">
    <source>
        <dbReference type="EMBL" id="MBD2694941.1"/>
    </source>
</evidence>
<gene>
    <name evidence="4" type="ORF">H6G68_24935</name>
</gene>
<dbReference type="InterPro" id="IPR050266">
    <property type="entry name" value="AB_hydrolase_sf"/>
</dbReference>
<dbReference type="Pfam" id="PF00561">
    <property type="entry name" value="Abhydrolase_1"/>
    <property type="match status" value="1"/>
</dbReference>
<sequence length="292" mass="32911">MRAKIRDTEIYFDVDGCGLVVEEQGIRQKPIAFIIHGGPGVDHTSYKPCFSPLVHHLQLVYFDHRGQGRSARGLKETYTLDNNVDDMEALRQYLGLEKIVLIGSSYGGMVALSYAVKYPQNVSHLIVIATAANSRFLERAQEILAERGNEEQKAVALQLWSGNFENEEQLRQFFRVMGSMYSQSNERKLNSPDSDETILSVDAINVAFRGFLNDYNILNELHKITSPTLVIAGRHDWICAPEFSEEIAQAIPNAQLKIFENSGHLIRVDEPQLMLNEIARFLSLGNLGNTKK</sequence>
<dbReference type="RefSeq" id="WP_190909052.1">
    <property type="nucleotide sequence ID" value="NZ_JACJTQ010000068.1"/>
</dbReference>
<organism evidence="4 5">
    <name type="scientific">Anabaena catenula FACHB-362</name>
    <dbReference type="NCBI Taxonomy" id="2692877"/>
    <lineage>
        <taxon>Bacteria</taxon>
        <taxon>Bacillati</taxon>
        <taxon>Cyanobacteriota</taxon>
        <taxon>Cyanophyceae</taxon>
        <taxon>Nostocales</taxon>
        <taxon>Nostocaceae</taxon>
        <taxon>Anabaena</taxon>
    </lineage>
</organism>
<dbReference type="Gene3D" id="3.40.50.1820">
    <property type="entry name" value="alpha/beta hydrolase"/>
    <property type="match status" value="1"/>
</dbReference>
<dbReference type="PANTHER" id="PTHR43798">
    <property type="entry name" value="MONOACYLGLYCEROL LIPASE"/>
    <property type="match status" value="1"/>
</dbReference>
<dbReference type="InterPro" id="IPR029058">
    <property type="entry name" value="AB_hydrolase_fold"/>
</dbReference>
<keyword evidence="5" id="KW-1185">Reference proteome</keyword>
<dbReference type="SUPFAM" id="SSF53474">
    <property type="entry name" value="alpha/beta-Hydrolases"/>
    <property type="match status" value="1"/>
</dbReference>
<evidence type="ECO:0000256" key="2">
    <source>
        <dbReference type="ARBA" id="ARBA00022801"/>
    </source>
</evidence>
<evidence type="ECO:0000256" key="1">
    <source>
        <dbReference type="ARBA" id="ARBA00010088"/>
    </source>
</evidence>
<accession>A0ABR8J989</accession>
<dbReference type="Proteomes" id="UP000660381">
    <property type="component" value="Unassembled WGS sequence"/>
</dbReference>
<keyword evidence="2 4" id="KW-0378">Hydrolase</keyword>
<protein>
    <submittedName>
        <fullName evidence="4">Alpha/beta hydrolase</fullName>
    </submittedName>
</protein>
<dbReference type="GO" id="GO:0016787">
    <property type="term" value="F:hydrolase activity"/>
    <property type="evidence" value="ECO:0007669"/>
    <property type="project" value="UniProtKB-KW"/>
</dbReference>
<name>A0ABR8J989_9NOST</name>
<evidence type="ECO:0000259" key="3">
    <source>
        <dbReference type="Pfam" id="PF00561"/>
    </source>
</evidence>